<evidence type="ECO:0000313" key="3">
    <source>
        <dbReference type="EMBL" id="AEK63101.1"/>
    </source>
</evidence>
<feature type="transmembrane region" description="Helical" evidence="1">
    <location>
        <begin position="95"/>
        <end position="119"/>
    </location>
</feature>
<protein>
    <recommendedName>
        <fullName evidence="2">MHYT domain-containing protein</fullName>
    </recommendedName>
</protein>
<dbReference type="Pfam" id="PF03707">
    <property type="entry name" value="MHYT"/>
    <property type="match status" value="2"/>
</dbReference>
<dbReference type="KEGG" id="cfu:CFU_3277"/>
<sequence>MLRFCLTHSYDREKAMDPLLGQLLAPKYDAALVLLSYMISFWGALLALQCAKSMFRKDGTLDLGMTICAAASLGGIGIWSMHFLAMQAYRLTVPIAYDVVLTAASLGAAILISGIALYLAGSHGKFKVSGWLAGSLLAGVGVCVMHYMGMYAMNLRATMLLNPTIVVISIVIAIAAASAALWLAFNLTRLLHRVIAALVMALAVCSMHYVGMYAANMICTSDAPLIPLKIGGNYLDVSVYAVAGLLSLCIFWVVLGRSMDENKLVETLR</sequence>
<reference evidence="3 4" key="2">
    <citation type="journal article" date="2006" name="J. Microbiol. Methods">
        <title>Genomic flank-sequencing of plasposon insertion sites for rapid identification of functional genes.</title>
        <authorList>
            <person name="Leveau J.H."/>
            <person name="Gerards S."/>
            <person name="Fritsche K."/>
            <person name="Zondag G."/>
            <person name="van Veen J.A."/>
        </authorList>
    </citation>
    <scope>NUCLEOTIDE SEQUENCE [LARGE SCALE GENOMIC DNA]</scope>
    <source>
        <strain evidence="3 4">Ter331</strain>
    </source>
</reference>
<feature type="transmembrane region" description="Helical" evidence="1">
    <location>
        <begin position="131"/>
        <end position="153"/>
    </location>
</feature>
<evidence type="ECO:0000259" key="2">
    <source>
        <dbReference type="PROSITE" id="PS50924"/>
    </source>
</evidence>
<dbReference type="Proteomes" id="UP000008392">
    <property type="component" value="Chromosome"/>
</dbReference>
<proteinExistence type="predicted"/>
<dbReference type="STRING" id="1005048.CFU_3277"/>
<reference evidence="3 4" key="4">
    <citation type="journal article" date="2010" name="Environ. Microbiol.">
        <title>The bacterial genus Collimonas: mycophagy, weathering and other adaptive solutions to life in oligotrophic soil environments.</title>
        <authorList>
            <person name="Leveau J.H."/>
            <person name="Uroz S."/>
            <person name="de Boer W."/>
        </authorList>
    </citation>
    <scope>NUCLEOTIDE SEQUENCE [LARGE SCALE GENOMIC DNA]</scope>
    <source>
        <strain evidence="3 4">Ter331</strain>
    </source>
</reference>
<keyword evidence="1" id="KW-0472">Membrane</keyword>
<dbReference type="EMBL" id="CP002745">
    <property type="protein sequence ID" value="AEK63101.1"/>
    <property type="molecule type" value="Genomic_DNA"/>
</dbReference>
<feature type="transmembrane region" description="Helical" evidence="1">
    <location>
        <begin position="30"/>
        <end position="51"/>
    </location>
</feature>
<dbReference type="HOGENOM" id="CLU_061170_1_0_4"/>
<dbReference type="eggNOG" id="COG3300">
    <property type="taxonomic scope" value="Bacteria"/>
</dbReference>
<keyword evidence="4" id="KW-1185">Reference proteome</keyword>
<reference evidence="3 4" key="1">
    <citation type="journal article" date="2004" name="Environ. Microbiol.">
        <title>Phylogeny-function analysis of (meta)genomic libraries: screening for expression of ribosomal RNA genes by large-insert library fluorescent in situ hybridization (LIL-FISH).</title>
        <authorList>
            <person name="Leveau J.H."/>
            <person name="Gerards S."/>
            <person name="de Boer W."/>
            <person name="van Veen J.A."/>
        </authorList>
    </citation>
    <scope>NUCLEOTIDE SEQUENCE [LARGE SCALE GENOMIC DNA]</scope>
    <source>
        <strain evidence="3 4">Ter331</strain>
    </source>
</reference>
<gene>
    <name evidence="3" type="ordered locus">CFU_3277</name>
</gene>
<dbReference type="AlphaFoldDB" id="G0ACZ6"/>
<dbReference type="PANTHER" id="PTHR35152">
    <property type="entry name" value="DOMAIN SIGNALLING PROTEIN, PUTATIVE (AFU_ORTHOLOGUE AFUA_5G11310)-RELATED"/>
    <property type="match status" value="1"/>
</dbReference>
<keyword evidence="1" id="KW-1133">Transmembrane helix</keyword>
<reference evidence="4" key="6">
    <citation type="submission" date="2011-05" db="EMBL/GenBank/DDBJ databases">
        <title>Complete sequence of Collimonas fungivorans Ter331.</title>
        <authorList>
            <person name="Leveau J.H."/>
        </authorList>
    </citation>
    <scope>NUCLEOTIDE SEQUENCE [LARGE SCALE GENOMIC DNA]</scope>
    <source>
        <strain evidence="4">Ter331</strain>
    </source>
</reference>
<reference evidence="3 4" key="5">
    <citation type="journal article" date="2011" name="ISME J.">
        <title>Dual transcriptional profiling of a bacterial/fungal confrontation: Collimonas fungivorans versus Aspergillus niger.</title>
        <authorList>
            <person name="Mela F."/>
            <person name="Fritsche K."/>
            <person name="de Boer W."/>
            <person name="van Veen J.A."/>
            <person name="de Graaff L.H."/>
            <person name="van den Berg M."/>
            <person name="Leveau J.H."/>
        </authorList>
    </citation>
    <scope>NUCLEOTIDE SEQUENCE [LARGE SCALE GENOMIC DNA]</scope>
    <source>
        <strain evidence="3 4">Ter331</strain>
    </source>
</reference>
<dbReference type="PANTHER" id="PTHR35152:SF1">
    <property type="entry name" value="DOMAIN SIGNALLING PROTEIN, PUTATIVE (AFU_ORTHOLOGUE AFUA_5G11310)-RELATED"/>
    <property type="match status" value="1"/>
</dbReference>
<reference evidence="3 4" key="3">
    <citation type="journal article" date="2008" name="FEMS Microbiol. Ecol.">
        <title>Identification and characterization of genes underlying chitinolysis in Collimonas fungivorans Ter331.</title>
        <authorList>
            <person name="Fritsche K."/>
            <person name="de Boer W."/>
            <person name="Gerards S."/>
            <person name="van den Berg M."/>
            <person name="van Veen J.A."/>
            <person name="Leveau J.H."/>
        </authorList>
    </citation>
    <scope>NUCLEOTIDE SEQUENCE [LARGE SCALE GENOMIC DNA]</scope>
    <source>
        <strain evidence="3 4">Ter331</strain>
    </source>
</reference>
<evidence type="ECO:0000256" key="1">
    <source>
        <dbReference type="PROSITE-ProRule" id="PRU00244"/>
    </source>
</evidence>
<feature type="domain" description="MHYT" evidence="2">
    <location>
        <begin position="28"/>
        <end position="218"/>
    </location>
</feature>
<feature type="transmembrane region" description="Helical" evidence="1">
    <location>
        <begin position="63"/>
        <end position="89"/>
    </location>
</feature>
<name>G0ACZ6_COLFT</name>
<organism evidence="3 4">
    <name type="scientific">Collimonas fungivorans (strain Ter331)</name>
    <dbReference type="NCBI Taxonomy" id="1005048"/>
    <lineage>
        <taxon>Bacteria</taxon>
        <taxon>Pseudomonadati</taxon>
        <taxon>Pseudomonadota</taxon>
        <taxon>Betaproteobacteria</taxon>
        <taxon>Burkholderiales</taxon>
        <taxon>Oxalobacteraceae</taxon>
        <taxon>Collimonas</taxon>
    </lineage>
</organism>
<dbReference type="PROSITE" id="PS50924">
    <property type="entry name" value="MHYT"/>
    <property type="match status" value="1"/>
</dbReference>
<dbReference type="GO" id="GO:0016020">
    <property type="term" value="C:membrane"/>
    <property type="evidence" value="ECO:0007669"/>
    <property type="project" value="UniProtKB-UniRule"/>
</dbReference>
<keyword evidence="1" id="KW-0812">Transmembrane</keyword>
<evidence type="ECO:0000313" key="4">
    <source>
        <dbReference type="Proteomes" id="UP000008392"/>
    </source>
</evidence>
<accession>G0ACZ6</accession>
<dbReference type="InterPro" id="IPR005330">
    <property type="entry name" value="MHYT_dom"/>
</dbReference>
<feature type="transmembrane region" description="Helical" evidence="1">
    <location>
        <begin position="234"/>
        <end position="255"/>
    </location>
</feature>
<feature type="transmembrane region" description="Helical" evidence="1">
    <location>
        <begin position="165"/>
        <end position="187"/>
    </location>
</feature>
<feature type="transmembrane region" description="Helical" evidence="1">
    <location>
        <begin position="194"/>
        <end position="214"/>
    </location>
</feature>